<dbReference type="SMART" id="SM00382">
    <property type="entry name" value="AAA"/>
    <property type="match status" value="1"/>
</dbReference>
<reference evidence="2 3" key="1">
    <citation type="journal article" date="2011" name="J. Bacteriol.">
        <title>Draft genome sequence of Sporolactobacillus inulinus strain CASD, an efficient D-lactic acid-producing bacterium with high-concentration lactate tolerance capability.</title>
        <authorList>
            <person name="Yu B."/>
            <person name="Su F."/>
            <person name="Wang L."/>
            <person name="Xu K."/>
            <person name="Zhao B."/>
            <person name="Xu P."/>
        </authorList>
    </citation>
    <scope>NUCLEOTIDE SEQUENCE [LARGE SCALE GENOMIC DNA]</scope>
    <source>
        <strain evidence="2 3">CASD</strain>
    </source>
</reference>
<feature type="domain" description="AAA+ ATPase" evidence="1">
    <location>
        <begin position="111"/>
        <end position="269"/>
    </location>
</feature>
<dbReference type="PANTHER" id="PTHR30050">
    <property type="entry name" value="CHROMOSOMAL REPLICATION INITIATOR PROTEIN DNAA"/>
    <property type="match status" value="1"/>
</dbReference>
<dbReference type="Proteomes" id="UP000035553">
    <property type="component" value="Unassembled WGS sequence"/>
</dbReference>
<protein>
    <recommendedName>
        <fullName evidence="1">AAA+ ATPase domain-containing protein</fullName>
    </recommendedName>
</protein>
<dbReference type="Gene3D" id="3.40.50.300">
    <property type="entry name" value="P-loop containing nucleotide triphosphate hydrolases"/>
    <property type="match status" value="1"/>
</dbReference>
<dbReference type="InterPro" id="IPR002611">
    <property type="entry name" value="IstB_ATP-bd"/>
</dbReference>
<proteinExistence type="predicted"/>
<sequence length="280" mass="32343">MIMPGFSISESEELCPKHQVPFLVGNLKRHTYSWCPKCVQEKKEEEDRKLSAKVLMKVTSRDTCEWLSRYSLLPDATLWDASFNTYITEEEEEIKNKDKAIQSFQRLKKGDNFNLWIAGKQGSGKSHLAMSILKQINEIGKKDLEINMKKGIYQGGYRCLFINFEEMLREIRNNFSHSGSLHSEATFIKLLSKTDFLVLDDLGAETGSSETDKAATDFVHRVLYAIGNARQDKSTILTTNLTGQQLQHKYDRKVLSRFLRNVTQIVFKDTKDHRANKFRF</sequence>
<dbReference type="GO" id="GO:0005524">
    <property type="term" value="F:ATP binding"/>
    <property type="evidence" value="ECO:0007669"/>
    <property type="project" value="InterPro"/>
</dbReference>
<dbReference type="PANTHER" id="PTHR30050:SF8">
    <property type="entry name" value="PRIMOSOMAL PROTEIN DNAI"/>
    <property type="match status" value="1"/>
</dbReference>
<dbReference type="GO" id="GO:0006260">
    <property type="term" value="P:DNA replication"/>
    <property type="evidence" value="ECO:0007669"/>
    <property type="project" value="TreeGrafter"/>
</dbReference>
<dbReference type="EMBL" id="AFVQ02000095">
    <property type="protein sequence ID" value="KLI02522.1"/>
    <property type="molecule type" value="Genomic_DNA"/>
</dbReference>
<evidence type="ECO:0000313" key="3">
    <source>
        <dbReference type="Proteomes" id="UP000035553"/>
    </source>
</evidence>
<dbReference type="Pfam" id="PF01695">
    <property type="entry name" value="IstB_IS21"/>
    <property type="match status" value="1"/>
</dbReference>
<name>A0A0U1QP12_9BACL</name>
<dbReference type="SUPFAM" id="SSF52540">
    <property type="entry name" value="P-loop containing nucleoside triphosphate hydrolases"/>
    <property type="match status" value="1"/>
</dbReference>
<gene>
    <name evidence="2" type="ORF">SINU_07665</name>
</gene>
<dbReference type="AlphaFoldDB" id="A0A0U1QP12"/>
<evidence type="ECO:0000313" key="2">
    <source>
        <dbReference type="EMBL" id="KLI02522.1"/>
    </source>
</evidence>
<organism evidence="2 3">
    <name type="scientific">Sporolactobacillus inulinus CASD</name>
    <dbReference type="NCBI Taxonomy" id="1069536"/>
    <lineage>
        <taxon>Bacteria</taxon>
        <taxon>Bacillati</taxon>
        <taxon>Bacillota</taxon>
        <taxon>Bacilli</taxon>
        <taxon>Bacillales</taxon>
        <taxon>Sporolactobacillaceae</taxon>
        <taxon>Sporolactobacillus</taxon>
    </lineage>
</organism>
<evidence type="ECO:0000259" key="1">
    <source>
        <dbReference type="SMART" id="SM00382"/>
    </source>
</evidence>
<accession>A0A0U1QP12</accession>
<dbReference type="InterPro" id="IPR003593">
    <property type="entry name" value="AAA+_ATPase"/>
</dbReference>
<keyword evidence="3" id="KW-1185">Reference proteome</keyword>
<comment type="caution">
    <text evidence="2">The sequence shown here is derived from an EMBL/GenBank/DDBJ whole genome shotgun (WGS) entry which is preliminary data.</text>
</comment>
<dbReference type="InterPro" id="IPR027417">
    <property type="entry name" value="P-loop_NTPase"/>
</dbReference>